<comment type="subcellular location">
    <subcellularLocation>
        <location evidence="1">Cell membrane</location>
        <topology evidence="1">Multi-pass membrane protein</topology>
    </subcellularLocation>
</comment>
<comment type="caution">
    <text evidence="16">The sequence shown here is derived from an EMBL/GenBank/DDBJ whole genome shotgun (WGS) entry which is preliminary data.</text>
</comment>
<keyword evidence="3" id="KW-1003">Cell membrane</keyword>
<feature type="region of interest" description="Disordered" evidence="13">
    <location>
        <begin position="1"/>
        <end position="21"/>
    </location>
</feature>
<evidence type="ECO:0000259" key="15">
    <source>
        <dbReference type="PROSITE" id="PS50901"/>
    </source>
</evidence>
<keyword evidence="7" id="KW-0159">Chromosome partition</keyword>
<dbReference type="AlphaFoldDB" id="A0A0W8E5E2"/>
<evidence type="ECO:0000256" key="11">
    <source>
        <dbReference type="ARBA" id="ARBA00023136"/>
    </source>
</evidence>
<feature type="transmembrane region" description="Helical" evidence="14">
    <location>
        <begin position="31"/>
        <end position="51"/>
    </location>
</feature>
<keyword evidence="6" id="KW-0547">Nucleotide-binding</keyword>
<evidence type="ECO:0000256" key="1">
    <source>
        <dbReference type="ARBA" id="ARBA00004651"/>
    </source>
</evidence>
<dbReference type="PANTHER" id="PTHR22683">
    <property type="entry name" value="SPORULATION PROTEIN RELATED"/>
    <property type="match status" value="1"/>
</dbReference>
<evidence type="ECO:0000256" key="9">
    <source>
        <dbReference type="ARBA" id="ARBA00022989"/>
    </source>
</evidence>
<dbReference type="InterPro" id="IPR036388">
    <property type="entry name" value="WH-like_DNA-bd_sf"/>
</dbReference>
<feature type="transmembrane region" description="Helical" evidence="14">
    <location>
        <begin position="108"/>
        <end position="128"/>
    </location>
</feature>
<dbReference type="InterPro" id="IPR027417">
    <property type="entry name" value="P-loop_NTPase"/>
</dbReference>
<dbReference type="PROSITE" id="PS50901">
    <property type="entry name" value="FTSK"/>
    <property type="match status" value="1"/>
</dbReference>
<dbReference type="Pfam" id="PF09397">
    <property type="entry name" value="FtsK_gamma"/>
    <property type="match status" value="1"/>
</dbReference>
<feature type="domain" description="FtsK" evidence="15">
    <location>
        <begin position="420"/>
        <end position="606"/>
    </location>
</feature>
<evidence type="ECO:0000256" key="2">
    <source>
        <dbReference type="ARBA" id="ARBA00006474"/>
    </source>
</evidence>
<evidence type="ECO:0000256" key="12">
    <source>
        <dbReference type="ARBA" id="ARBA00023306"/>
    </source>
</evidence>
<feature type="transmembrane region" description="Helical" evidence="14">
    <location>
        <begin position="77"/>
        <end position="96"/>
    </location>
</feature>
<dbReference type="InterPro" id="IPR041027">
    <property type="entry name" value="FtsK_alpha"/>
</dbReference>
<dbReference type="InterPro" id="IPR050206">
    <property type="entry name" value="FtsK/SpoIIIE/SftA"/>
</dbReference>
<evidence type="ECO:0000256" key="8">
    <source>
        <dbReference type="ARBA" id="ARBA00022840"/>
    </source>
</evidence>
<comment type="similarity">
    <text evidence="2">Belongs to the FtsK/SpoIIIE/SftA family.</text>
</comment>
<gene>
    <name evidence="16" type="ORF">ASZ90_018775</name>
</gene>
<keyword evidence="11 14" id="KW-0472">Membrane</keyword>
<evidence type="ECO:0000256" key="13">
    <source>
        <dbReference type="SAM" id="MobiDB-lite"/>
    </source>
</evidence>
<dbReference type="GO" id="GO:0007059">
    <property type="term" value="P:chromosome segregation"/>
    <property type="evidence" value="ECO:0007669"/>
    <property type="project" value="UniProtKB-KW"/>
</dbReference>
<dbReference type="GO" id="GO:0051301">
    <property type="term" value="P:cell division"/>
    <property type="evidence" value="ECO:0007669"/>
    <property type="project" value="UniProtKB-KW"/>
</dbReference>
<evidence type="ECO:0000256" key="10">
    <source>
        <dbReference type="ARBA" id="ARBA00023125"/>
    </source>
</evidence>
<keyword evidence="12" id="KW-0131">Cell cycle</keyword>
<feature type="transmembrane region" description="Helical" evidence="14">
    <location>
        <begin position="165"/>
        <end position="183"/>
    </location>
</feature>
<evidence type="ECO:0000256" key="3">
    <source>
        <dbReference type="ARBA" id="ARBA00022475"/>
    </source>
</evidence>
<organism evidence="16">
    <name type="scientific">hydrocarbon metagenome</name>
    <dbReference type="NCBI Taxonomy" id="938273"/>
    <lineage>
        <taxon>unclassified sequences</taxon>
        <taxon>metagenomes</taxon>
        <taxon>ecological metagenomes</taxon>
    </lineage>
</organism>
<dbReference type="InterPro" id="IPR025199">
    <property type="entry name" value="FtsK_4TM"/>
</dbReference>
<feature type="compositionally biased region" description="Polar residues" evidence="13">
    <location>
        <begin position="1"/>
        <end position="11"/>
    </location>
</feature>
<name>A0A0W8E5E2_9ZZZZ</name>
<feature type="transmembrane region" description="Helical" evidence="14">
    <location>
        <begin position="140"/>
        <end position="158"/>
    </location>
</feature>
<dbReference type="InterPro" id="IPR018541">
    <property type="entry name" value="Ftsk_gamma"/>
</dbReference>
<reference evidence="16" key="1">
    <citation type="journal article" date="2015" name="Proc. Natl. Acad. Sci. U.S.A.">
        <title>Networks of energetic and metabolic interactions define dynamics in microbial communities.</title>
        <authorList>
            <person name="Embree M."/>
            <person name="Liu J.K."/>
            <person name="Al-Bassam M.M."/>
            <person name="Zengler K."/>
        </authorList>
    </citation>
    <scope>NUCLEOTIDE SEQUENCE</scope>
</reference>
<dbReference type="Pfam" id="PF13491">
    <property type="entry name" value="FtsK_4TM"/>
    <property type="match status" value="1"/>
</dbReference>
<keyword evidence="8" id="KW-0067">ATP-binding</keyword>
<evidence type="ECO:0000256" key="5">
    <source>
        <dbReference type="ARBA" id="ARBA00022692"/>
    </source>
</evidence>
<dbReference type="Gene3D" id="3.40.50.300">
    <property type="entry name" value="P-loop containing nucleotide triphosphate hydrolases"/>
    <property type="match status" value="1"/>
</dbReference>
<dbReference type="Gene3D" id="1.10.10.10">
    <property type="entry name" value="Winged helix-like DNA-binding domain superfamily/Winged helix DNA-binding domain"/>
    <property type="match status" value="1"/>
</dbReference>
<evidence type="ECO:0000313" key="16">
    <source>
        <dbReference type="EMBL" id="KUG03813.1"/>
    </source>
</evidence>
<keyword evidence="5 14" id="KW-0812">Transmembrane</keyword>
<dbReference type="GO" id="GO:0005524">
    <property type="term" value="F:ATP binding"/>
    <property type="evidence" value="ECO:0007669"/>
    <property type="project" value="UniProtKB-KW"/>
</dbReference>
<dbReference type="InterPro" id="IPR002543">
    <property type="entry name" value="FtsK_dom"/>
</dbReference>
<dbReference type="Pfam" id="PF17854">
    <property type="entry name" value="FtsK_alpha"/>
    <property type="match status" value="1"/>
</dbReference>
<dbReference type="SUPFAM" id="SSF52540">
    <property type="entry name" value="P-loop containing nucleoside triphosphate hydrolases"/>
    <property type="match status" value="1"/>
</dbReference>
<dbReference type="GO" id="GO:0005886">
    <property type="term" value="C:plasma membrane"/>
    <property type="evidence" value="ECO:0007669"/>
    <property type="project" value="UniProtKB-SubCell"/>
</dbReference>
<dbReference type="EMBL" id="LNQE01001867">
    <property type="protein sequence ID" value="KUG03813.1"/>
    <property type="molecule type" value="Genomic_DNA"/>
</dbReference>
<evidence type="ECO:0000256" key="14">
    <source>
        <dbReference type="SAM" id="Phobius"/>
    </source>
</evidence>
<keyword evidence="10" id="KW-0238">DNA-binding</keyword>
<dbReference type="Gene3D" id="3.30.980.40">
    <property type="match status" value="1"/>
</dbReference>
<evidence type="ECO:0000256" key="7">
    <source>
        <dbReference type="ARBA" id="ARBA00022829"/>
    </source>
</evidence>
<dbReference type="CDD" id="cd01127">
    <property type="entry name" value="TrwB_TraG_TraD_VirD4"/>
    <property type="match status" value="1"/>
</dbReference>
<evidence type="ECO:0000256" key="4">
    <source>
        <dbReference type="ARBA" id="ARBA00022618"/>
    </source>
</evidence>
<evidence type="ECO:0000256" key="6">
    <source>
        <dbReference type="ARBA" id="ARBA00022741"/>
    </source>
</evidence>
<dbReference type="PANTHER" id="PTHR22683:SF41">
    <property type="entry name" value="DNA TRANSLOCASE FTSK"/>
    <property type="match status" value="1"/>
</dbReference>
<dbReference type="SUPFAM" id="SSF46785">
    <property type="entry name" value="Winged helix' DNA-binding domain"/>
    <property type="match status" value="1"/>
</dbReference>
<dbReference type="InterPro" id="IPR036390">
    <property type="entry name" value="WH_DNA-bd_sf"/>
</dbReference>
<dbReference type="Pfam" id="PF01580">
    <property type="entry name" value="FtsK_SpoIIIE"/>
    <property type="match status" value="1"/>
</dbReference>
<accession>A0A0W8E5E2</accession>
<proteinExistence type="inferred from homology"/>
<sequence length="755" mass="83154">MSVKKASSSRKTGNRKSKIIKNKKTEEPKGLHIEVVSIALLMLAVFSWVSIYKFRGLPQDDQLIGFLGTYYLKGVDAVFSQGAFLIPVFLLFWSIHTGVSKKMWSARMWGMTLLSLVTLLGISVYQIPQGISEWEAGFKGMGGGYLGGALAYIFIKLIGRIGTQIIIVFGTLISMVMIVDMPIQEIIKTVTRYIKRLWEKLGALMFYEYEEEDPPHRNRRSAPLIIDAVQEGANEPDVPGSQSEKVLPFTSIPNKAPILELVPDLRLVADNSPKGAAKGNGAGEYHIPPLDILSDVTSERTIDKKNIEESIAVLEDTFSNFGVKVKVNQVSCGPAVTRYELSPGAGVKISKIISLTDDLQLNLAAPGIRVEAPIPGKAAVGIEVPNRKIMSVGLRRLLSSAIFSRLNTPLAFALGEDISGNTVAARLNDMPHLLIAGSTGSGKSVCLNCIIMSLIYNSFPDELKLVFIDPKMVELTVYNGIPHLMTPVVTDPKKASVVLKWMASEMEKRYQKFADMGVRDIQRYNQESQEKMPYIVIVIDELADLMMVAPVEVEDSICRLAQMARAAGMHLIVATQRPSVDVVTGTIKANIPSRIAFAVSSNADSRTILDTSGAEKLLGKGDMLFLPVGASKPFRVQGAYVSDQDIEKTVDYIKEQAMNSSGTEIIEELELSLEQVEDDSGDDLFWDAVTVFVDSRKASVSLLQRRLRIGYARAARLVDLMEDRGIVSELDSNKRREILINKEQLEMLQSRHGLA</sequence>
<feature type="compositionally biased region" description="Basic residues" evidence="13">
    <location>
        <begin position="12"/>
        <end position="21"/>
    </location>
</feature>
<keyword evidence="4 16" id="KW-0132">Cell division</keyword>
<keyword evidence="9 14" id="KW-1133">Transmembrane helix</keyword>
<dbReference type="GO" id="GO:0003677">
    <property type="term" value="F:DNA binding"/>
    <property type="evidence" value="ECO:0007669"/>
    <property type="project" value="UniProtKB-KW"/>
</dbReference>
<dbReference type="SMART" id="SM00843">
    <property type="entry name" value="Ftsk_gamma"/>
    <property type="match status" value="1"/>
</dbReference>
<protein>
    <submittedName>
        <fullName evidence="16">Cell division protein ftsk</fullName>
    </submittedName>
</protein>